<dbReference type="SUPFAM" id="SSF51905">
    <property type="entry name" value="FAD/NAD(P)-binding domain"/>
    <property type="match status" value="1"/>
</dbReference>
<evidence type="ECO:0000313" key="2">
    <source>
        <dbReference type="EMBL" id="HIZ38184.1"/>
    </source>
</evidence>
<dbReference type="InterPro" id="IPR036188">
    <property type="entry name" value="FAD/NAD-bd_sf"/>
</dbReference>
<dbReference type="PANTHER" id="PTHR43539:SF78">
    <property type="entry name" value="FLAVIN-CONTAINING MONOOXYGENASE"/>
    <property type="match status" value="1"/>
</dbReference>
<keyword evidence="1" id="KW-0560">Oxidoreductase</keyword>
<dbReference type="Pfam" id="PF13738">
    <property type="entry name" value="Pyr_redox_3"/>
    <property type="match status" value="1"/>
</dbReference>
<dbReference type="GO" id="GO:0050660">
    <property type="term" value="F:flavin adenine dinucleotide binding"/>
    <property type="evidence" value="ECO:0007669"/>
    <property type="project" value="TreeGrafter"/>
</dbReference>
<evidence type="ECO:0000256" key="1">
    <source>
        <dbReference type="ARBA" id="ARBA00023002"/>
    </source>
</evidence>
<dbReference type="Gene3D" id="3.50.50.60">
    <property type="entry name" value="FAD/NAD(P)-binding domain"/>
    <property type="match status" value="1"/>
</dbReference>
<dbReference type="PRINTS" id="PR00368">
    <property type="entry name" value="FADPNR"/>
</dbReference>
<protein>
    <submittedName>
        <fullName evidence="2">NAD(P)/FAD-dependent oxidoreductase</fullName>
    </submittedName>
</protein>
<evidence type="ECO:0000313" key="3">
    <source>
        <dbReference type="Proteomes" id="UP000824037"/>
    </source>
</evidence>
<reference evidence="2" key="1">
    <citation type="journal article" date="2021" name="PeerJ">
        <title>Extensive microbial diversity within the chicken gut microbiome revealed by metagenomics and culture.</title>
        <authorList>
            <person name="Gilroy R."/>
            <person name="Ravi A."/>
            <person name="Getino M."/>
            <person name="Pursley I."/>
            <person name="Horton D.L."/>
            <person name="Alikhan N.F."/>
            <person name="Baker D."/>
            <person name="Gharbi K."/>
            <person name="Hall N."/>
            <person name="Watson M."/>
            <person name="Adriaenssens E.M."/>
            <person name="Foster-Nyarko E."/>
            <person name="Jarju S."/>
            <person name="Secka A."/>
            <person name="Antonio M."/>
            <person name="Oren A."/>
            <person name="Chaudhuri R.R."/>
            <person name="La Ragione R."/>
            <person name="Hildebrand F."/>
            <person name="Pallen M.J."/>
        </authorList>
    </citation>
    <scope>NUCLEOTIDE SEQUENCE</scope>
    <source>
        <strain evidence="2">ChiGjej4B4-7305</strain>
    </source>
</reference>
<proteinExistence type="predicted"/>
<dbReference type="EMBL" id="DXBY01000349">
    <property type="protein sequence ID" value="HIZ38184.1"/>
    <property type="molecule type" value="Genomic_DNA"/>
</dbReference>
<dbReference type="PRINTS" id="PR00469">
    <property type="entry name" value="PNDRDTASEII"/>
</dbReference>
<dbReference type="InterPro" id="IPR050982">
    <property type="entry name" value="Auxin_biosynth/cation_transpt"/>
</dbReference>
<dbReference type="Proteomes" id="UP000824037">
    <property type="component" value="Unassembled WGS sequence"/>
</dbReference>
<accession>A0A9D2J754</accession>
<dbReference type="GO" id="GO:0004497">
    <property type="term" value="F:monooxygenase activity"/>
    <property type="evidence" value="ECO:0007669"/>
    <property type="project" value="TreeGrafter"/>
</dbReference>
<reference evidence="2" key="2">
    <citation type="submission" date="2021-04" db="EMBL/GenBank/DDBJ databases">
        <authorList>
            <person name="Gilroy R."/>
        </authorList>
    </citation>
    <scope>NUCLEOTIDE SEQUENCE</scope>
    <source>
        <strain evidence="2">ChiGjej4B4-7305</strain>
    </source>
</reference>
<sequence>MEPDPPAEAATFEVVVIGAGQAGLAAARTLVQAGLRPGIDLLVLDAGEGPGGAWRHRWDSLTLGRAHGIADLPGLPLGPVDADRPAAQVVADYYGRYEDEHGLQVRRPAQVTAVRSGPNPDVLTVDYEREGTPSSITTSLLINATGTWTRPYVPYVPGIETFTGTQLHTVGFRAAEDFTGRRTLVVGGGLSAVQFLLQLEPVTETVWATRRPPNFTDRGFDARWGLDVERAVRERTSIGQRPASVVRTTGIPLLPEYVAGVESGVLVSRGMITRIRPDGVHFPGQGRAPADGAGGLGPSASGALVVPESWQPFEAPVDLDVDVIFWNTGFRAALDHLAPLRLRERGGGIRMRSEVEVAADERVLLVGYGSSASTIGATRAGRAAGRIALRRLGRVRGAGGVASTGTAAPGTT</sequence>
<comment type="caution">
    <text evidence="2">The sequence shown here is derived from an EMBL/GenBank/DDBJ whole genome shotgun (WGS) entry which is preliminary data.</text>
</comment>
<name>A0A9D2J754_9MICO</name>
<gene>
    <name evidence="2" type="ORF">H9815_20595</name>
</gene>
<dbReference type="PANTHER" id="PTHR43539">
    <property type="entry name" value="FLAVIN-BINDING MONOOXYGENASE-LIKE PROTEIN (AFU_ORTHOLOGUE AFUA_4G09220)"/>
    <property type="match status" value="1"/>
</dbReference>
<organism evidence="2 3">
    <name type="scientific">Candidatus Ruania gallistercoris</name>
    <dbReference type="NCBI Taxonomy" id="2838746"/>
    <lineage>
        <taxon>Bacteria</taxon>
        <taxon>Bacillati</taxon>
        <taxon>Actinomycetota</taxon>
        <taxon>Actinomycetes</taxon>
        <taxon>Micrococcales</taxon>
        <taxon>Ruaniaceae</taxon>
        <taxon>Ruania</taxon>
    </lineage>
</organism>
<dbReference type="AlphaFoldDB" id="A0A9D2J754"/>